<feature type="non-terminal residue" evidence="2">
    <location>
        <position position="45"/>
    </location>
</feature>
<feature type="region of interest" description="Disordered" evidence="1">
    <location>
        <begin position="13"/>
        <end position="45"/>
    </location>
</feature>
<protein>
    <submittedName>
        <fullName evidence="2">Uncharacterized protein</fullName>
    </submittedName>
</protein>
<evidence type="ECO:0000313" key="2">
    <source>
        <dbReference type="EMBL" id="CAA9224945.1"/>
    </source>
</evidence>
<dbReference type="EMBL" id="CADCTA010000046">
    <property type="protein sequence ID" value="CAA9224945.1"/>
    <property type="molecule type" value="Genomic_DNA"/>
</dbReference>
<organism evidence="2">
    <name type="scientific">uncultured Chthoniobacterales bacterium</name>
    <dbReference type="NCBI Taxonomy" id="1836801"/>
    <lineage>
        <taxon>Bacteria</taxon>
        <taxon>Pseudomonadati</taxon>
        <taxon>Verrucomicrobiota</taxon>
        <taxon>Spartobacteria</taxon>
        <taxon>Chthoniobacterales</taxon>
        <taxon>environmental samples</taxon>
    </lineage>
</organism>
<dbReference type="AlphaFoldDB" id="A0A6J4HJK6"/>
<proteinExistence type="predicted"/>
<feature type="non-terminal residue" evidence="2">
    <location>
        <position position="1"/>
    </location>
</feature>
<reference evidence="2" key="1">
    <citation type="submission" date="2020-02" db="EMBL/GenBank/DDBJ databases">
        <authorList>
            <person name="Meier V. D."/>
        </authorList>
    </citation>
    <scope>NUCLEOTIDE SEQUENCE</scope>
    <source>
        <strain evidence="2">AVDCRST_MAG42</strain>
    </source>
</reference>
<evidence type="ECO:0000256" key="1">
    <source>
        <dbReference type="SAM" id="MobiDB-lite"/>
    </source>
</evidence>
<sequence>CIHAVIPSAVEGSRRVFTQSSRAQSRDPVAIPVSSATGSLHCGRD</sequence>
<gene>
    <name evidence="2" type="ORF">AVDCRST_MAG42-1373</name>
</gene>
<name>A0A6J4HJK6_9BACT</name>
<accession>A0A6J4HJK6</accession>